<sequence length="108" mass="12450">IVRFYDGNEAANRAQRHFERTIQDKEIPAIIPTLMVPSEITVKEIIPFLVKTNLVKSKSEARRILKEGGVYIDGTQLEENLDKIVKIPKEKGLVVKVGKRRFLRLQCY</sequence>
<name>X1AKC5_9ZZZZ</name>
<dbReference type="SUPFAM" id="SSF55174">
    <property type="entry name" value="Alpha-L RNA-binding motif"/>
    <property type="match status" value="1"/>
</dbReference>
<dbReference type="InterPro" id="IPR054608">
    <property type="entry name" value="SYY-like_C"/>
</dbReference>
<evidence type="ECO:0000313" key="2">
    <source>
        <dbReference type="EMBL" id="GAG82914.1"/>
    </source>
</evidence>
<dbReference type="Gene3D" id="3.10.290.10">
    <property type="entry name" value="RNA-binding S4 domain"/>
    <property type="match status" value="1"/>
</dbReference>
<comment type="caution">
    <text evidence="2">The sequence shown here is derived from an EMBL/GenBank/DDBJ whole genome shotgun (WGS) entry which is preliminary data.</text>
</comment>
<proteinExistence type="predicted"/>
<protein>
    <recommendedName>
        <fullName evidence="1">Tyrosine--tRNA ligase SYY-like C-terminal domain-containing protein</fullName>
    </recommendedName>
</protein>
<dbReference type="GO" id="GO:0003723">
    <property type="term" value="F:RNA binding"/>
    <property type="evidence" value="ECO:0007669"/>
    <property type="project" value="InterPro"/>
</dbReference>
<reference evidence="2" key="1">
    <citation type="journal article" date="2014" name="Front. Microbiol.">
        <title>High frequency of phylogenetically diverse reductive dehalogenase-homologous genes in deep subseafloor sedimentary metagenomes.</title>
        <authorList>
            <person name="Kawai M."/>
            <person name="Futagami T."/>
            <person name="Toyoda A."/>
            <person name="Takaki Y."/>
            <person name="Nishi S."/>
            <person name="Hori S."/>
            <person name="Arai W."/>
            <person name="Tsubouchi T."/>
            <person name="Morono Y."/>
            <person name="Uchiyama I."/>
            <person name="Ito T."/>
            <person name="Fujiyama A."/>
            <person name="Inagaki F."/>
            <person name="Takami H."/>
        </authorList>
    </citation>
    <scope>NUCLEOTIDE SEQUENCE</scope>
    <source>
        <strain evidence="2">Expedition CK06-06</strain>
    </source>
</reference>
<gene>
    <name evidence="2" type="ORF">S01H4_28172</name>
</gene>
<dbReference type="EMBL" id="BART01013936">
    <property type="protein sequence ID" value="GAG82914.1"/>
    <property type="molecule type" value="Genomic_DNA"/>
</dbReference>
<evidence type="ECO:0000259" key="1">
    <source>
        <dbReference type="Pfam" id="PF22421"/>
    </source>
</evidence>
<dbReference type="Pfam" id="PF22421">
    <property type="entry name" value="SYY_C-terminal"/>
    <property type="match status" value="1"/>
</dbReference>
<feature type="domain" description="Tyrosine--tRNA ligase SYY-like C-terminal" evidence="1">
    <location>
        <begin position="41"/>
        <end position="102"/>
    </location>
</feature>
<feature type="non-terminal residue" evidence="2">
    <location>
        <position position="1"/>
    </location>
</feature>
<accession>X1AKC5</accession>
<dbReference type="PROSITE" id="PS50889">
    <property type="entry name" value="S4"/>
    <property type="match status" value="1"/>
</dbReference>
<dbReference type="CDD" id="cd00165">
    <property type="entry name" value="S4"/>
    <property type="match status" value="1"/>
</dbReference>
<dbReference type="AlphaFoldDB" id="X1AKC5"/>
<organism evidence="2">
    <name type="scientific">marine sediment metagenome</name>
    <dbReference type="NCBI Taxonomy" id="412755"/>
    <lineage>
        <taxon>unclassified sequences</taxon>
        <taxon>metagenomes</taxon>
        <taxon>ecological metagenomes</taxon>
    </lineage>
</organism>
<dbReference type="InterPro" id="IPR036986">
    <property type="entry name" value="S4_RNA-bd_sf"/>
</dbReference>